<dbReference type="EMBL" id="JARIHO010000015">
    <property type="protein sequence ID" value="KAJ7349920.1"/>
    <property type="molecule type" value="Genomic_DNA"/>
</dbReference>
<dbReference type="Pfam" id="PF18758">
    <property type="entry name" value="KDZ"/>
    <property type="match status" value="1"/>
</dbReference>
<accession>A0AAD7A5F1</accession>
<reference evidence="1" key="1">
    <citation type="submission" date="2023-03" db="EMBL/GenBank/DDBJ databases">
        <title>Massive genome expansion in bonnet fungi (Mycena s.s.) driven by repeated elements and novel gene families across ecological guilds.</title>
        <authorList>
            <consortium name="Lawrence Berkeley National Laboratory"/>
            <person name="Harder C.B."/>
            <person name="Miyauchi S."/>
            <person name="Viragh M."/>
            <person name="Kuo A."/>
            <person name="Thoen E."/>
            <person name="Andreopoulos B."/>
            <person name="Lu D."/>
            <person name="Skrede I."/>
            <person name="Drula E."/>
            <person name="Henrissat B."/>
            <person name="Morin E."/>
            <person name="Kohler A."/>
            <person name="Barry K."/>
            <person name="LaButti K."/>
            <person name="Morin E."/>
            <person name="Salamov A."/>
            <person name="Lipzen A."/>
            <person name="Mereny Z."/>
            <person name="Hegedus B."/>
            <person name="Baldrian P."/>
            <person name="Stursova M."/>
            <person name="Weitz H."/>
            <person name="Taylor A."/>
            <person name="Grigoriev I.V."/>
            <person name="Nagy L.G."/>
            <person name="Martin F."/>
            <person name="Kauserud H."/>
        </authorList>
    </citation>
    <scope>NUCLEOTIDE SEQUENCE</scope>
    <source>
        <strain evidence="1">CBHHK002</strain>
    </source>
</reference>
<feature type="non-terminal residue" evidence="1">
    <location>
        <position position="1"/>
    </location>
</feature>
<dbReference type="InterPro" id="IPR040521">
    <property type="entry name" value="KDZ"/>
</dbReference>
<name>A0AAD7A5F1_9AGAR</name>
<dbReference type="PANTHER" id="PTHR33096">
    <property type="entry name" value="CXC2 DOMAIN-CONTAINING PROTEIN"/>
    <property type="match status" value="1"/>
</dbReference>
<dbReference type="Proteomes" id="UP001218218">
    <property type="component" value="Unassembled WGS sequence"/>
</dbReference>
<dbReference type="AlphaFoldDB" id="A0AAD7A5F1"/>
<organism evidence="1 2">
    <name type="scientific">Mycena albidolilacea</name>
    <dbReference type="NCBI Taxonomy" id="1033008"/>
    <lineage>
        <taxon>Eukaryota</taxon>
        <taxon>Fungi</taxon>
        <taxon>Dikarya</taxon>
        <taxon>Basidiomycota</taxon>
        <taxon>Agaricomycotina</taxon>
        <taxon>Agaricomycetes</taxon>
        <taxon>Agaricomycetidae</taxon>
        <taxon>Agaricales</taxon>
        <taxon>Marasmiineae</taxon>
        <taxon>Mycenaceae</taxon>
        <taxon>Mycena</taxon>
    </lineage>
</organism>
<proteinExistence type="predicted"/>
<sequence length="334" mass="37760">ARVLRERCPACFGLEEWGRSLKDGGDVQLGADGCFSYRHLRSAGDGPISYDPSYFISKEKVARVEERINGARKKQPRTFKPAIPQEALDACQESWNAANEKKQKTDTKHYDAGGVFVMTCRHSQVLFLCDIDTPGEQQKYIVALLEEVNSLLPPQATILQAYNVGCVTDHSFNLVSSGQPISQFQILTDGFRERISFIINAMHAFGHRWVCQLVYSPRCRDGAGLSDMEGVERFWSRIRKLIPLTRTQWNSCRLWTIDQYTSFVNQEGVEGLGAWLKRQETKNLIKKRKAAVETLIQCGVSEAELRLQWAAQKKAQTSARSRKAPVSKSIVFSH</sequence>
<evidence type="ECO:0000313" key="2">
    <source>
        <dbReference type="Proteomes" id="UP001218218"/>
    </source>
</evidence>
<protein>
    <submittedName>
        <fullName evidence="1">Uncharacterized protein</fullName>
    </submittedName>
</protein>
<dbReference type="PANTHER" id="PTHR33096:SF1">
    <property type="entry name" value="CXC1-LIKE CYSTEINE CLUSTER ASSOCIATED WITH KDZ TRANSPOSASES DOMAIN-CONTAINING PROTEIN"/>
    <property type="match status" value="1"/>
</dbReference>
<evidence type="ECO:0000313" key="1">
    <source>
        <dbReference type="EMBL" id="KAJ7349920.1"/>
    </source>
</evidence>
<gene>
    <name evidence="1" type="ORF">DFH08DRAFT_696654</name>
</gene>
<keyword evidence="2" id="KW-1185">Reference proteome</keyword>
<comment type="caution">
    <text evidence="1">The sequence shown here is derived from an EMBL/GenBank/DDBJ whole genome shotgun (WGS) entry which is preliminary data.</text>
</comment>